<name>A0ABY7L892_CITFR</name>
<keyword evidence="2" id="KW-1185">Reference proteome</keyword>
<dbReference type="EMBL" id="CP114569">
    <property type="protein sequence ID" value="WAZ60743.1"/>
    <property type="molecule type" value="Genomic_DNA"/>
</dbReference>
<keyword evidence="1" id="KW-0614">Plasmid</keyword>
<gene>
    <name evidence="1" type="ORF">O4000_28960</name>
</gene>
<accession>A0ABY7L892</accession>
<geneLocation type="plasmid" evidence="1 2">
    <name>unnamed5</name>
</geneLocation>
<organism evidence="1 2">
    <name type="scientific">Citrobacter freundii</name>
    <dbReference type="NCBI Taxonomy" id="546"/>
    <lineage>
        <taxon>Bacteria</taxon>
        <taxon>Pseudomonadati</taxon>
        <taxon>Pseudomonadota</taxon>
        <taxon>Gammaproteobacteria</taxon>
        <taxon>Enterobacterales</taxon>
        <taxon>Enterobacteriaceae</taxon>
        <taxon>Citrobacter</taxon>
        <taxon>Citrobacter freundii complex</taxon>
    </lineage>
</organism>
<reference evidence="1" key="1">
    <citation type="submission" date="2022-12" db="EMBL/GenBank/DDBJ databases">
        <title>2953647.</title>
        <authorList>
            <person name="Hergert J."/>
            <person name="Casey R."/>
            <person name="Wagner J."/>
            <person name="Young E.L."/>
            <person name="Oakeson K.F."/>
        </authorList>
    </citation>
    <scope>NUCLEOTIDE SEQUENCE</scope>
    <source>
        <strain evidence="1">2953647</strain>
        <plasmid evidence="1">unnamed5</plasmid>
    </source>
</reference>
<evidence type="ECO:0000313" key="1">
    <source>
        <dbReference type="EMBL" id="WAZ60743.1"/>
    </source>
</evidence>
<sequence length="143" mass="15593">MKNIKRVLISALLISVPTVGQSTSLRALNFECGTRKVIIYQDSGMVALNGNKMDDVEFKKGVEGYIVNFAEYAAAGGSRTAYSLWFKPDLTKGQMPALIHQWLNADSKPRKEAEVDACSSPTQIVADNPKPSMLELLAEDAEG</sequence>
<proteinExistence type="predicted"/>
<evidence type="ECO:0008006" key="3">
    <source>
        <dbReference type="Google" id="ProtNLM"/>
    </source>
</evidence>
<dbReference type="Proteomes" id="UP001164536">
    <property type="component" value="Plasmid unnamed5"/>
</dbReference>
<protein>
    <recommendedName>
        <fullName evidence="3">Lysozyme inhibitor</fullName>
    </recommendedName>
</protein>
<dbReference type="RefSeq" id="WP_071444884.1">
    <property type="nucleotide sequence ID" value="NZ_CP114569.1"/>
</dbReference>
<evidence type="ECO:0000313" key="2">
    <source>
        <dbReference type="Proteomes" id="UP001164536"/>
    </source>
</evidence>